<dbReference type="Proteomes" id="UP000251241">
    <property type="component" value="Unassembled WGS sequence"/>
</dbReference>
<evidence type="ECO:0008006" key="3">
    <source>
        <dbReference type="Google" id="ProtNLM"/>
    </source>
</evidence>
<protein>
    <recommendedName>
        <fullName evidence="3">Beta-glucuronidase</fullName>
    </recommendedName>
</protein>
<sequence>MKEYGNHPSFVLYCNGNEITGNFDFIEELTAEGRKADPRHLYSGSTARTRVKSDQYYVSQQTNKGAVKVYEGQPGTDWDKNAESDVDVPVISHESGQRCIYPNFDEIKKYANSPVEARNFEVFSDLLQKNGMLDQAKDFFRASGALTVLEYKAVIEALLRSGKSAGFQLLSMNDFPGQGYAPVGIFDPFWDSKGLVTAEKFREFCAPTVALLRYNKSSFFNTETFKGKAEVYNFSNSALENAKIKWWLTDTAGNVLKKGTLKKQTIANENVSPVGEFEISLKNIGTQKVTVHLAVNDSIKNSWDIWVYPKHQHLMQSTANVLYTDVYDDVAKRQLAQGKTVVLYPSPDQVKGRKSLFHNHFWNPIMFAWAPMTIGNLVHHKQAMFKDFLTSYHTDWQWWDILNHAKVIEMQHAPQQLRPFIQVIDSYDNNQKLGIGFEAKMNGGKLLVLALDTKNDMDNRPATQQLLYSIDNYVKSEKFSPQVAVEETFIQSFLEK</sequence>
<accession>A0A2X2IWI9</accession>
<dbReference type="SUPFAM" id="SSF51445">
    <property type="entry name" value="(Trans)glycosidases"/>
    <property type="match status" value="1"/>
</dbReference>
<dbReference type="Gene3D" id="3.20.20.80">
    <property type="entry name" value="Glycosidases"/>
    <property type="match status" value="1"/>
</dbReference>
<dbReference type="AlphaFoldDB" id="A0A2X2IWI9"/>
<organism evidence="1 2">
    <name type="scientific">Sphingobacterium multivorum</name>
    <dbReference type="NCBI Taxonomy" id="28454"/>
    <lineage>
        <taxon>Bacteria</taxon>
        <taxon>Pseudomonadati</taxon>
        <taxon>Bacteroidota</taxon>
        <taxon>Sphingobacteriia</taxon>
        <taxon>Sphingobacteriales</taxon>
        <taxon>Sphingobacteriaceae</taxon>
        <taxon>Sphingobacterium</taxon>
    </lineage>
</organism>
<evidence type="ECO:0000313" key="2">
    <source>
        <dbReference type="Proteomes" id="UP000251241"/>
    </source>
</evidence>
<evidence type="ECO:0000313" key="1">
    <source>
        <dbReference type="EMBL" id="SPZ83673.1"/>
    </source>
</evidence>
<reference evidence="1 2" key="1">
    <citation type="submission" date="2018-06" db="EMBL/GenBank/DDBJ databases">
        <authorList>
            <consortium name="Pathogen Informatics"/>
            <person name="Doyle S."/>
        </authorList>
    </citation>
    <scope>NUCLEOTIDE SEQUENCE [LARGE SCALE GENOMIC DNA]</scope>
    <source>
        <strain evidence="1 2">NCTC11343</strain>
    </source>
</reference>
<proteinExistence type="predicted"/>
<dbReference type="EMBL" id="UAUU01000002">
    <property type="protein sequence ID" value="SPZ83673.1"/>
    <property type="molecule type" value="Genomic_DNA"/>
</dbReference>
<gene>
    <name evidence="1" type="ORF">NCTC11343_00192</name>
</gene>
<dbReference type="InterPro" id="IPR017853">
    <property type="entry name" value="GH"/>
</dbReference>
<name>A0A2X2IWI9_SPHMU</name>